<comment type="caution">
    <text evidence="2">The sequence shown here is derived from an EMBL/GenBank/DDBJ whole genome shotgun (WGS) entry which is preliminary data.</text>
</comment>
<accession>A0ABR3FIG3</accession>
<dbReference type="PANTHER" id="PTHR38926">
    <property type="entry name" value="F-BOX DOMAIN CONTAINING PROTEIN, EXPRESSED"/>
    <property type="match status" value="1"/>
</dbReference>
<protein>
    <recommendedName>
        <fullName evidence="4">F-box domain-containing protein</fullName>
    </recommendedName>
</protein>
<evidence type="ECO:0000313" key="2">
    <source>
        <dbReference type="EMBL" id="KAL0575136.1"/>
    </source>
</evidence>
<sequence length="622" mass="69175">MARDLARCGRCHRETTTIPPAINLPVETRFLRFDYALTDIEIIQTKLLLDEEVQALAIYDRDLADLRQMLGDLEVRKLALEQINKQRRATISIQRRVPAELWKTIFSLVCSSSTEGGYAFVLEHLSNKPQILNFPPIILSHVCSHWRNVVNSSPELWSSLKVNLSCLPQYSPALLELCLTNSGQHALDITIKADDPVSGNPYSRLRPDTWSTLMRDIHRCKSLRCSLKKQSFKFPERPFPNLITLDDSGCSLSFRQFRSGLFQDAPKLTEVSTSHLYHLSHLPYSQLTSLTCRCLPLGHLNALVREILPSCHRLEFLTLELDGENDGEDESEDESDDESDDDSEDESDDDGEGESGDDGEGESDDSEDSSDEAPPGSDLRRNPRVELPHLKTLAIERQTGCIASTIIGVIFAPLVAPSLQTLQLHYAECCNEGWDPSFFRLLTQSGSLQHLSLQIDHHTPAKASMATLLEALPHLTRFEVVMQQCFGLQQIYQIGITSRPYRELLRGTFVDLFRSLEVPPDAPSGAALVPKLTNLGISVTVAELDDEMLNHVLDAVESRRSIPASVDGVRICPLEAVRLVCSRVPPIDGGTGEWSAVVPAPEGLARIESLARVGSKVSIRCL</sequence>
<feature type="region of interest" description="Disordered" evidence="1">
    <location>
        <begin position="322"/>
        <end position="384"/>
    </location>
</feature>
<gene>
    <name evidence="2" type="ORF">V5O48_006840</name>
</gene>
<feature type="compositionally biased region" description="Acidic residues" evidence="1">
    <location>
        <begin position="322"/>
        <end position="371"/>
    </location>
</feature>
<evidence type="ECO:0000313" key="3">
    <source>
        <dbReference type="Proteomes" id="UP001465976"/>
    </source>
</evidence>
<name>A0ABR3FIG3_9AGAR</name>
<dbReference type="EMBL" id="JBAHYK010000333">
    <property type="protein sequence ID" value="KAL0575136.1"/>
    <property type="molecule type" value="Genomic_DNA"/>
</dbReference>
<keyword evidence="3" id="KW-1185">Reference proteome</keyword>
<dbReference type="SUPFAM" id="SSF52047">
    <property type="entry name" value="RNI-like"/>
    <property type="match status" value="1"/>
</dbReference>
<evidence type="ECO:0008006" key="4">
    <source>
        <dbReference type="Google" id="ProtNLM"/>
    </source>
</evidence>
<dbReference type="PANTHER" id="PTHR38926:SF5">
    <property type="entry name" value="F-BOX AND LEUCINE-RICH REPEAT PROTEIN 6"/>
    <property type="match status" value="1"/>
</dbReference>
<dbReference type="Gene3D" id="3.80.10.10">
    <property type="entry name" value="Ribonuclease Inhibitor"/>
    <property type="match status" value="1"/>
</dbReference>
<dbReference type="Proteomes" id="UP001465976">
    <property type="component" value="Unassembled WGS sequence"/>
</dbReference>
<reference evidence="2 3" key="1">
    <citation type="submission" date="2024-02" db="EMBL/GenBank/DDBJ databases">
        <title>A draft genome for the cacao thread blight pathogen Marasmius crinis-equi.</title>
        <authorList>
            <person name="Cohen S.P."/>
            <person name="Baruah I.K."/>
            <person name="Amoako-Attah I."/>
            <person name="Bukari Y."/>
            <person name="Meinhardt L.W."/>
            <person name="Bailey B.A."/>
        </authorList>
    </citation>
    <scope>NUCLEOTIDE SEQUENCE [LARGE SCALE GENOMIC DNA]</scope>
    <source>
        <strain evidence="2 3">GH-76</strain>
    </source>
</reference>
<proteinExistence type="predicted"/>
<organism evidence="2 3">
    <name type="scientific">Marasmius crinis-equi</name>
    <dbReference type="NCBI Taxonomy" id="585013"/>
    <lineage>
        <taxon>Eukaryota</taxon>
        <taxon>Fungi</taxon>
        <taxon>Dikarya</taxon>
        <taxon>Basidiomycota</taxon>
        <taxon>Agaricomycotina</taxon>
        <taxon>Agaricomycetes</taxon>
        <taxon>Agaricomycetidae</taxon>
        <taxon>Agaricales</taxon>
        <taxon>Marasmiineae</taxon>
        <taxon>Marasmiaceae</taxon>
        <taxon>Marasmius</taxon>
    </lineage>
</organism>
<dbReference type="InterPro" id="IPR032675">
    <property type="entry name" value="LRR_dom_sf"/>
</dbReference>
<evidence type="ECO:0000256" key="1">
    <source>
        <dbReference type="SAM" id="MobiDB-lite"/>
    </source>
</evidence>